<protein>
    <submittedName>
        <fullName evidence="8">GtrA family protein</fullName>
    </submittedName>
</protein>
<feature type="transmembrane region" description="Helical" evidence="6">
    <location>
        <begin position="12"/>
        <end position="32"/>
    </location>
</feature>
<dbReference type="EMBL" id="CP129675">
    <property type="protein sequence ID" value="XDS46797.1"/>
    <property type="molecule type" value="Genomic_DNA"/>
</dbReference>
<feature type="transmembrane region" description="Helical" evidence="6">
    <location>
        <begin position="110"/>
        <end position="132"/>
    </location>
</feature>
<feature type="transmembrane region" description="Helical" evidence="6">
    <location>
        <begin position="38"/>
        <end position="61"/>
    </location>
</feature>
<organism evidence="8">
    <name type="scientific">Bifidobacterium fermentum</name>
    <dbReference type="NCBI Taxonomy" id="3059035"/>
    <lineage>
        <taxon>Bacteria</taxon>
        <taxon>Bacillati</taxon>
        <taxon>Actinomycetota</taxon>
        <taxon>Actinomycetes</taxon>
        <taxon>Bifidobacteriales</taxon>
        <taxon>Bifidobacteriaceae</taxon>
        <taxon>Bifidobacterium</taxon>
    </lineage>
</organism>
<evidence type="ECO:0000313" key="8">
    <source>
        <dbReference type="EMBL" id="XDS46797.1"/>
    </source>
</evidence>
<dbReference type="KEGG" id="bfk:QN062_05235"/>
<evidence type="ECO:0000256" key="6">
    <source>
        <dbReference type="SAM" id="Phobius"/>
    </source>
</evidence>
<dbReference type="EMBL" id="CP129683">
    <property type="protein sequence ID" value="XDS49823.1"/>
    <property type="molecule type" value="Genomic_DNA"/>
</dbReference>
<reference evidence="8" key="1">
    <citation type="submission" date="2023-07" db="EMBL/GenBank/DDBJ databases">
        <title>Bifidobacterium aquikefiriaerophilum sp. nov. and Bifidobacterium eccum sp. nov., isolated from water kefir.</title>
        <authorList>
            <person name="Breselge S."/>
            <person name="Bellassi P."/>
            <person name="Barcenilla C."/>
            <person name="Alvarez-Ordonez A."/>
            <person name="Morelli L."/>
            <person name="Cotter P.D."/>
        </authorList>
    </citation>
    <scope>NUCLEOTIDE SEQUENCE</scope>
    <source>
        <strain evidence="9">WK012_4_13</strain>
        <strain evidence="8">WK048_4_13</strain>
    </source>
</reference>
<comment type="subcellular location">
    <subcellularLocation>
        <location evidence="1">Membrane</location>
        <topology evidence="1">Multi-pass membrane protein</topology>
    </subcellularLocation>
</comment>
<evidence type="ECO:0000256" key="5">
    <source>
        <dbReference type="ARBA" id="ARBA00023136"/>
    </source>
</evidence>
<dbReference type="Pfam" id="PF04138">
    <property type="entry name" value="GtrA_DPMS_TM"/>
    <property type="match status" value="1"/>
</dbReference>
<evidence type="ECO:0000256" key="1">
    <source>
        <dbReference type="ARBA" id="ARBA00004141"/>
    </source>
</evidence>
<comment type="similarity">
    <text evidence="2">Belongs to the GtrA family.</text>
</comment>
<dbReference type="InterPro" id="IPR051401">
    <property type="entry name" value="GtrA_CellWall_Glycosyl"/>
</dbReference>
<evidence type="ECO:0000313" key="9">
    <source>
        <dbReference type="EMBL" id="XDS49823.1"/>
    </source>
</evidence>
<sequence length="171" mass="18958">MKHLIAQITKFGIVGVLAAIIDFGILLALVRYAHMNNVVAGTISFLVALAFNYVLSMKMVFTHRDDMAKWMEVSIFAVSAFVGLLMNDVIIWLATSGLPAGAVHTMHEKYALYTSIGKIIATIVVAIWNFIIRKVFLDAPSSTKSAGRQQRSISHRIGMWSLNHDPFSPHE</sequence>
<gene>
    <name evidence="9" type="ORF">QN062_05235</name>
    <name evidence="8" type="ORF">QN217_01215</name>
</gene>
<accession>A0AB39UD23</accession>
<feature type="transmembrane region" description="Helical" evidence="6">
    <location>
        <begin position="73"/>
        <end position="95"/>
    </location>
</feature>
<evidence type="ECO:0000256" key="3">
    <source>
        <dbReference type="ARBA" id="ARBA00022692"/>
    </source>
</evidence>
<dbReference type="GO" id="GO:0005886">
    <property type="term" value="C:plasma membrane"/>
    <property type="evidence" value="ECO:0007669"/>
    <property type="project" value="TreeGrafter"/>
</dbReference>
<feature type="domain" description="GtrA/DPMS transmembrane" evidence="7">
    <location>
        <begin position="10"/>
        <end position="136"/>
    </location>
</feature>
<keyword evidence="3 6" id="KW-0812">Transmembrane</keyword>
<dbReference type="PANTHER" id="PTHR38459">
    <property type="entry name" value="PROPHAGE BACTOPRENOL-LINKED GLUCOSE TRANSLOCASE HOMOLOG"/>
    <property type="match status" value="1"/>
</dbReference>
<dbReference type="GO" id="GO:0000271">
    <property type="term" value="P:polysaccharide biosynthetic process"/>
    <property type="evidence" value="ECO:0007669"/>
    <property type="project" value="InterPro"/>
</dbReference>
<dbReference type="InterPro" id="IPR007267">
    <property type="entry name" value="GtrA_DPMS_TM"/>
</dbReference>
<dbReference type="AlphaFoldDB" id="A0AB39UD23"/>
<dbReference type="PANTHER" id="PTHR38459:SF1">
    <property type="entry name" value="PROPHAGE BACTOPRENOL-LINKED GLUCOSE TRANSLOCASE HOMOLOG"/>
    <property type="match status" value="1"/>
</dbReference>
<name>A0AB39UD23_9BIFI</name>
<proteinExistence type="inferred from homology"/>
<evidence type="ECO:0000256" key="4">
    <source>
        <dbReference type="ARBA" id="ARBA00022989"/>
    </source>
</evidence>
<evidence type="ECO:0000256" key="2">
    <source>
        <dbReference type="ARBA" id="ARBA00009399"/>
    </source>
</evidence>
<keyword evidence="5 6" id="KW-0472">Membrane</keyword>
<keyword evidence="4 6" id="KW-1133">Transmembrane helix</keyword>
<dbReference type="RefSeq" id="WP_369340795.1">
    <property type="nucleotide sequence ID" value="NZ_CP129675.1"/>
</dbReference>
<evidence type="ECO:0000259" key="7">
    <source>
        <dbReference type="Pfam" id="PF04138"/>
    </source>
</evidence>